<keyword evidence="1 3" id="KW-0378">Hydrolase</keyword>
<dbReference type="RefSeq" id="WP_187074257.1">
    <property type="nucleotide sequence ID" value="NZ_JACORT010000001.1"/>
</dbReference>
<feature type="domain" description="Alpha/beta hydrolase fold-3" evidence="2">
    <location>
        <begin position="63"/>
        <end position="166"/>
    </location>
</feature>
<proteinExistence type="predicted"/>
<sequence length="273" mass="29569">MDLQHAYVEGQMRPHFPALLARFQAESDEAAASPGTALDLPYGPHPRQRFDHFPAIAPACGTLLYLHAGYWQSRDKSQFRFVAPGLQRRGFHVVLVNYPLCPEVSLPDLVQAVRPCVRAVREHLGNDRLPLVVAGHSAGAHLAVELALAGDARIDGVLGISGVYDPQPLLATTLNAKLNLDARTAAACDVTARVRDGRIPGLWVVGGDETGAFLAQNARMHAAWSATGHWSRELVVPQADHFTVLDAWVDGTGGWDDAFAAWQPLVGWRASGR</sequence>
<dbReference type="SUPFAM" id="SSF53474">
    <property type="entry name" value="alpha/beta-Hydrolases"/>
    <property type="match status" value="1"/>
</dbReference>
<comment type="caution">
    <text evidence="3">The sequence shown here is derived from an EMBL/GenBank/DDBJ whole genome shotgun (WGS) entry which is preliminary data.</text>
</comment>
<accession>A0A923MKX0</accession>
<dbReference type="Gene3D" id="3.40.50.1820">
    <property type="entry name" value="alpha/beta hydrolase"/>
    <property type="match status" value="1"/>
</dbReference>
<keyword evidence="4" id="KW-1185">Reference proteome</keyword>
<evidence type="ECO:0000313" key="4">
    <source>
        <dbReference type="Proteomes" id="UP000608513"/>
    </source>
</evidence>
<gene>
    <name evidence="3" type="ORF">H8N03_01015</name>
</gene>
<protein>
    <submittedName>
        <fullName evidence="3">Alpha/beta hydrolase</fullName>
    </submittedName>
</protein>
<dbReference type="AlphaFoldDB" id="A0A923MKX0"/>
<reference evidence="3" key="1">
    <citation type="submission" date="2020-08" db="EMBL/GenBank/DDBJ databases">
        <title>Ramlibacter sp. USB13 16S ribosomal RNA gene genome sequencing and assembly.</title>
        <authorList>
            <person name="Kang M."/>
        </authorList>
    </citation>
    <scope>NUCLEOTIDE SEQUENCE</scope>
    <source>
        <strain evidence="3">USB13</strain>
    </source>
</reference>
<organism evidence="3 4">
    <name type="scientific">Ramlibacter cellulosilyticus</name>
    <dbReference type="NCBI Taxonomy" id="2764187"/>
    <lineage>
        <taxon>Bacteria</taxon>
        <taxon>Pseudomonadati</taxon>
        <taxon>Pseudomonadota</taxon>
        <taxon>Betaproteobacteria</taxon>
        <taxon>Burkholderiales</taxon>
        <taxon>Comamonadaceae</taxon>
        <taxon>Ramlibacter</taxon>
    </lineage>
</organism>
<dbReference type="PANTHER" id="PTHR48081">
    <property type="entry name" value="AB HYDROLASE SUPERFAMILY PROTEIN C4A8.06C"/>
    <property type="match status" value="1"/>
</dbReference>
<evidence type="ECO:0000313" key="3">
    <source>
        <dbReference type="EMBL" id="MBC5781502.1"/>
    </source>
</evidence>
<dbReference type="GO" id="GO:0016787">
    <property type="term" value="F:hydrolase activity"/>
    <property type="evidence" value="ECO:0007669"/>
    <property type="project" value="UniProtKB-KW"/>
</dbReference>
<evidence type="ECO:0000259" key="2">
    <source>
        <dbReference type="Pfam" id="PF07859"/>
    </source>
</evidence>
<dbReference type="InterPro" id="IPR029058">
    <property type="entry name" value="AB_hydrolase_fold"/>
</dbReference>
<dbReference type="EMBL" id="JACORT010000001">
    <property type="protein sequence ID" value="MBC5781502.1"/>
    <property type="molecule type" value="Genomic_DNA"/>
</dbReference>
<dbReference type="InterPro" id="IPR013094">
    <property type="entry name" value="AB_hydrolase_3"/>
</dbReference>
<dbReference type="PANTHER" id="PTHR48081:SF33">
    <property type="entry name" value="KYNURENINE FORMAMIDASE"/>
    <property type="match status" value="1"/>
</dbReference>
<dbReference type="Proteomes" id="UP000608513">
    <property type="component" value="Unassembled WGS sequence"/>
</dbReference>
<name>A0A923MKX0_9BURK</name>
<dbReference type="Pfam" id="PF07859">
    <property type="entry name" value="Abhydrolase_3"/>
    <property type="match status" value="1"/>
</dbReference>
<evidence type="ECO:0000256" key="1">
    <source>
        <dbReference type="ARBA" id="ARBA00022801"/>
    </source>
</evidence>
<dbReference type="InterPro" id="IPR050300">
    <property type="entry name" value="GDXG_lipolytic_enzyme"/>
</dbReference>